<dbReference type="InterPro" id="IPR000980">
    <property type="entry name" value="SH2"/>
</dbReference>
<comment type="catalytic activity">
    <reaction evidence="15">
        <text>L-threonyl-[protein] + ATP = O-phospho-L-threonyl-[protein] + ADP + H(+)</text>
        <dbReference type="Rhea" id="RHEA:46608"/>
        <dbReference type="Rhea" id="RHEA-COMP:11060"/>
        <dbReference type="Rhea" id="RHEA-COMP:11605"/>
        <dbReference type="ChEBI" id="CHEBI:15378"/>
        <dbReference type="ChEBI" id="CHEBI:30013"/>
        <dbReference type="ChEBI" id="CHEBI:30616"/>
        <dbReference type="ChEBI" id="CHEBI:61977"/>
        <dbReference type="ChEBI" id="CHEBI:456216"/>
        <dbReference type="EC" id="2.7.11.1"/>
    </reaction>
</comment>
<name>A0A6P7TY95_9MOLL</name>
<keyword evidence="4" id="KW-0963">Cytoplasm</keyword>
<evidence type="ECO:0000256" key="13">
    <source>
        <dbReference type="ARBA" id="ARBA00023212"/>
    </source>
</evidence>
<dbReference type="PROSITE" id="PS51456">
    <property type="entry name" value="MYOSIN_MOTOR"/>
    <property type="match status" value="1"/>
</dbReference>
<evidence type="ECO:0000256" key="16">
    <source>
        <dbReference type="ARBA" id="ARBA00048679"/>
    </source>
</evidence>
<dbReference type="Gene3D" id="1.20.58.530">
    <property type="match status" value="1"/>
</dbReference>
<dbReference type="InterPro" id="IPR036860">
    <property type="entry name" value="SH2_dom_sf"/>
</dbReference>
<dbReference type="CDD" id="cd23767">
    <property type="entry name" value="IQCD"/>
    <property type="match status" value="1"/>
</dbReference>
<keyword evidence="17" id="KW-0727">SH2 domain</keyword>
<evidence type="ECO:0000256" key="8">
    <source>
        <dbReference type="ARBA" id="ARBA00022741"/>
    </source>
</evidence>
<dbReference type="InterPro" id="IPR027417">
    <property type="entry name" value="P-loop_NTPase"/>
</dbReference>
<feature type="region of interest" description="Disordered" evidence="19">
    <location>
        <begin position="944"/>
        <end position="998"/>
    </location>
</feature>
<dbReference type="SUPFAM" id="SSF55550">
    <property type="entry name" value="SH2 domain"/>
    <property type="match status" value="1"/>
</dbReference>
<dbReference type="PRINTS" id="PR00193">
    <property type="entry name" value="MYOSINHEAVY"/>
</dbReference>
<dbReference type="RefSeq" id="XP_029657439.1">
    <property type="nucleotide sequence ID" value="XM_029801579.2"/>
</dbReference>
<dbReference type="GO" id="GO:0042995">
    <property type="term" value="C:cell projection"/>
    <property type="evidence" value="ECO:0007669"/>
    <property type="project" value="UniProtKB-SubCell"/>
</dbReference>
<dbReference type="Proteomes" id="UP000515154">
    <property type="component" value="Linkage group LG2"/>
</dbReference>
<evidence type="ECO:0000259" key="21">
    <source>
        <dbReference type="PROSITE" id="PS51456"/>
    </source>
</evidence>
<evidence type="ECO:0000256" key="7">
    <source>
        <dbReference type="ARBA" id="ARBA00022737"/>
    </source>
</evidence>
<dbReference type="PANTHER" id="PTHR46256">
    <property type="entry name" value="AGAP011099-PA"/>
    <property type="match status" value="1"/>
</dbReference>
<evidence type="ECO:0000256" key="10">
    <source>
        <dbReference type="ARBA" id="ARBA00022840"/>
    </source>
</evidence>
<feature type="compositionally biased region" description="Basic and acidic residues" evidence="19">
    <location>
        <begin position="960"/>
        <end position="977"/>
    </location>
</feature>
<evidence type="ECO:0000313" key="23">
    <source>
        <dbReference type="RefSeq" id="XP_029657439.1"/>
    </source>
</evidence>
<organism evidence="22 23">
    <name type="scientific">Octopus sinensis</name>
    <name type="common">East Asian common octopus</name>
    <dbReference type="NCBI Taxonomy" id="2607531"/>
    <lineage>
        <taxon>Eukaryota</taxon>
        <taxon>Metazoa</taxon>
        <taxon>Spiralia</taxon>
        <taxon>Lophotrochozoa</taxon>
        <taxon>Mollusca</taxon>
        <taxon>Cephalopoda</taxon>
        <taxon>Coleoidea</taxon>
        <taxon>Octopodiformes</taxon>
        <taxon>Octopoda</taxon>
        <taxon>Incirrata</taxon>
        <taxon>Octopodidae</taxon>
        <taxon>Octopus</taxon>
    </lineage>
</organism>
<evidence type="ECO:0000256" key="5">
    <source>
        <dbReference type="ARBA" id="ARBA00022527"/>
    </source>
</evidence>
<feature type="region of interest" description="Actin-binding" evidence="18">
    <location>
        <begin position="582"/>
        <end position="604"/>
    </location>
</feature>
<evidence type="ECO:0000259" key="20">
    <source>
        <dbReference type="PROSITE" id="PS50001"/>
    </source>
</evidence>
<evidence type="ECO:0000256" key="4">
    <source>
        <dbReference type="ARBA" id="ARBA00022490"/>
    </source>
</evidence>
<feature type="region of interest" description="Disordered" evidence="19">
    <location>
        <begin position="771"/>
        <end position="796"/>
    </location>
</feature>
<dbReference type="Gene3D" id="1.20.5.4820">
    <property type="match status" value="1"/>
</dbReference>
<keyword evidence="22" id="KW-1185">Reference proteome</keyword>
<keyword evidence="5" id="KW-0723">Serine/threonine-protein kinase</keyword>
<dbReference type="InterPro" id="IPR052409">
    <property type="entry name" value="Myosin-III_kinase_activity"/>
</dbReference>
<dbReference type="GO" id="GO:0004674">
    <property type="term" value="F:protein serine/threonine kinase activity"/>
    <property type="evidence" value="ECO:0007669"/>
    <property type="project" value="UniProtKB-KW"/>
</dbReference>
<dbReference type="PRINTS" id="PR00401">
    <property type="entry name" value="SH2DOMAIN"/>
</dbReference>
<feature type="domain" description="SH2" evidence="20">
    <location>
        <begin position="825"/>
        <end position="916"/>
    </location>
</feature>
<dbReference type="EC" id="2.7.11.1" evidence="3"/>
<comment type="catalytic activity">
    <reaction evidence="16">
        <text>L-seryl-[protein] + ATP = O-phospho-L-seryl-[protein] + ADP + H(+)</text>
        <dbReference type="Rhea" id="RHEA:17989"/>
        <dbReference type="Rhea" id="RHEA-COMP:9863"/>
        <dbReference type="Rhea" id="RHEA-COMP:11604"/>
        <dbReference type="ChEBI" id="CHEBI:15378"/>
        <dbReference type="ChEBI" id="CHEBI:29999"/>
        <dbReference type="ChEBI" id="CHEBI:30616"/>
        <dbReference type="ChEBI" id="CHEBI:83421"/>
        <dbReference type="ChEBI" id="CHEBI:456216"/>
        <dbReference type="EC" id="2.7.11.1"/>
    </reaction>
</comment>
<dbReference type="Pfam" id="PF00017">
    <property type="entry name" value="SH2"/>
    <property type="match status" value="1"/>
</dbReference>
<dbReference type="SMART" id="SM00242">
    <property type="entry name" value="MYSc"/>
    <property type="match status" value="1"/>
</dbReference>
<dbReference type="Gene3D" id="3.30.505.10">
    <property type="entry name" value="SH2 domain"/>
    <property type="match status" value="1"/>
</dbReference>
<evidence type="ECO:0000256" key="9">
    <source>
        <dbReference type="ARBA" id="ARBA00022777"/>
    </source>
</evidence>
<keyword evidence="18" id="KW-0009">Actin-binding</keyword>
<feature type="binding site" evidence="18">
    <location>
        <begin position="106"/>
        <end position="113"/>
    </location>
    <ligand>
        <name>ATP</name>
        <dbReference type="ChEBI" id="CHEBI:30616"/>
    </ligand>
</feature>
<dbReference type="GO" id="GO:0030832">
    <property type="term" value="P:regulation of actin filament length"/>
    <property type="evidence" value="ECO:0007669"/>
    <property type="project" value="TreeGrafter"/>
</dbReference>
<dbReference type="AlphaFoldDB" id="A0A6P7TY95"/>
<evidence type="ECO:0000256" key="11">
    <source>
        <dbReference type="ARBA" id="ARBA00023123"/>
    </source>
</evidence>
<dbReference type="SMART" id="SM00015">
    <property type="entry name" value="IQ"/>
    <property type="match status" value="1"/>
</dbReference>
<gene>
    <name evidence="23" type="primary">LOC115231588</name>
</gene>
<evidence type="ECO:0000313" key="22">
    <source>
        <dbReference type="Proteomes" id="UP000515154"/>
    </source>
</evidence>
<keyword evidence="9" id="KW-0418">Kinase</keyword>
<keyword evidence="14" id="KW-0966">Cell projection</keyword>
<dbReference type="GO" id="GO:0000146">
    <property type="term" value="F:microfilament motor activity"/>
    <property type="evidence" value="ECO:0007669"/>
    <property type="project" value="TreeGrafter"/>
</dbReference>
<dbReference type="SUPFAM" id="SSF52540">
    <property type="entry name" value="P-loop containing nucleoside triphosphate hydrolases"/>
    <property type="match status" value="1"/>
</dbReference>
<dbReference type="GO" id="GO:0003779">
    <property type="term" value="F:actin binding"/>
    <property type="evidence" value="ECO:0007669"/>
    <property type="project" value="UniProtKB-KW"/>
</dbReference>
<keyword evidence="7" id="KW-0677">Repeat</keyword>
<evidence type="ECO:0000256" key="18">
    <source>
        <dbReference type="PROSITE-ProRule" id="PRU00782"/>
    </source>
</evidence>
<comment type="subcellular location">
    <subcellularLocation>
        <location evidence="2">Cell projection</location>
    </subcellularLocation>
    <subcellularLocation>
        <location evidence="1">Cytoplasm</location>
        <location evidence="1">Cytoskeleton</location>
    </subcellularLocation>
</comment>
<dbReference type="GO" id="GO:0005524">
    <property type="term" value="F:ATP binding"/>
    <property type="evidence" value="ECO:0007669"/>
    <property type="project" value="UniProtKB-UniRule"/>
</dbReference>
<sequence>MIDDSYVSGTVEDLTTLSKLDENILLQELKARYEKQLIYTYIGDVLIAINPFCKTELYDKDFVKKYCFAKKSENPPHIFAIADTAYQNMVANNLCSSDKQCILISGESGAGKTESTKLIIKQLMTLCNSRSHLEQQIIQVNPLLESFGNAQTLMNDNSSRFGKYIQLKFIDGQVKGGKISEYLLEKSRVVFQNKGELNFHIFYYIFAGLSEEKKEKLLLKNCDSFRYAENCMAVVNADLANQKEKYSLLCDAMDWVGFTDEEQFNIFRAISSVLYIGNVTFKVEGSEDLTVVDNENVLKSISTLLEINAAELKKALTSMTVTAANEIIERNYTIGKAEDSRDAMAKVIYSRLFSWIVFKVNTLINLEDSTEKDIKEIGILDIFGFEHFENNSFEQACINLANEQLQFFFNKYVFQLEQEEYNKEGIDWKEIKFVDNQPLLNLFMEKPGLLSILDDETQFPKATDATYVQKLNKSFKSNVYFVISQGFTDKQFTIKHYAAQVTYNSDNWLEKNRDTQPAEILNILRNSNNTLIKMLFSGHIKRTGTFDPQESAMFTKDLNLKETHNLDKARKLTVGAQFKNSLVVLMERMSISVPIFIRCLKPNHKRKPNIFNEKYILTQLQYTGVLETTKIRRDGFAVRPTFPEFVGKYSILIADLSLPNTKASCLKILKKCKIEGFQVGKTRVFLKYVHVGQLDDEMNTVNAAAIQVQRVARGFVARRQYKDLQEKKRKYQMELDALAKSVTDHGENVYEEVQASNKYNKYDRNNHPEKYHVVEAEKPAKPEPSEEDLKSSRRDAHTSSLKSVDWFVKTQVDEVKNTSGDFAAWFHGIISRRKAEELLEHCCLGAFLVRVSESRFGYSLSIRDKTQFRHYMIDYLPNGKYVVIGEPKPHRTLYDLIKYHQKNKISNWDYLLTEPCRREFPCSSCDDILYDYVGYLEMEKLKESVKGTPPRLPNRRYKPKPVEAGKGKDTASRRTSKDSSLQTSKLEKLKKGFRGLLE</sequence>
<evidence type="ECO:0000256" key="15">
    <source>
        <dbReference type="ARBA" id="ARBA00047899"/>
    </source>
</evidence>
<evidence type="ECO:0000256" key="12">
    <source>
        <dbReference type="ARBA" id="ARBA00023175"/>
    </source>
</evidence>
<dbReference type="InterPro" id="IPR001609">
    <property type="entry name" value="Myosin_head_motor_dom-like"/>
</dbReference>
<dbReference type="PROSITE" id="PS50096">
    <property type="entry name" value="IQ"/>
    <property type="match status" value="1"/>
</dbReference>
<reference evidence="23" key="1">
    <citation type="submission" date="2025-08" db="UniProtKB">
        <authorList>
            <consortium name="RefSeq"/>
        </authorList>
    </citation>
    <scope>IDENTIFICATION</scope>
</reference>
<dbReference type="GO" id="GO:0016459">
    <property type="term" value="C:myosin complex"/>
    <property type="evidence" value="ECO:0007669"/>
    <property type="project" value="UniProtKB-KW"/>
</dbReference>
<evidence type="ECO:0000256" key="6">
    <source>
        <dbReference type="ARBA" id="ARBA00022679"/>
    </source>
</evidence>
<dbReference type="Gene3D" id="1.10.10.820">
    <property type="match status" value="1"/>
</dbReference>
<keyword evidence="6" id="KW-0808">Transferase</keyword>
<keyword evidence="13" id="KW-0206">Cytoskeleton</keyword>
<dbReference type="KEGG" id="osn:115231588"/>
<feature type="domain" description="Myosin motor" evidence="21">
    <location>
        <begin position="9"/>
        <end position="699"/>
    </location>
</feature>
<evidence type="ECO:0000256" key="17">
    <source>
        <dbReference type="PROSITE-ProRule" id="PRU00191"/>
    </source>
</evidence>
<evidence type="ECO:0000256" key="14">
    <source>
        <dbReference type="ARBA" id="ARBA00023273"/>
    </source>
</evidence>
<evidence type="ECO:0000256" key="2">
    <source>
        <dbReference type="ARBA" id="ARBA00004316"/>
    </source>
</evidence>
<keyword evidence="8 18" id="KW-0547">Nucleotide-binding</keyword>
<protein>
    <recommendedName>
        <fullName evidence="3">non-specific serine/threonine protein kinase</fullName>
        <ecNumber evidence="3">2.7.11.1</ecNumber>
    </recommendedName>
</protein>
<dbReference type="Pfam" id="PF00063">
    <property type="entry name" value="Myosin_head"/>
    <property type="match status" value="1"/>
</dbReference>
<dbReference type="InterPro" id="IPR036961">
    <property type="entry name" value="Kinesin_motor_dom_sf"/>
</dbReference>
<dbReference type="InterPro" id="IPR000048">
    <property type="entry name" value="IQ_motif_EF-hand-BS"/>
</dbReference>
<accession>A0A6P7TY95</accession>
<dbReference type="SMART" id="SM00252">
    <property type="entry name" value="SH2"/>
    <property type="match status" value="1"/>
</dbReference>
<dbReference type="PANTHER" id="PTHR46256:SF5">
    <property type="entry name" value="MYOSIN-IIIB-LIKE"/>
    <property type="match status" value="1"/>
</dbReference>
<dbReference type="Gene3D" id="1.20.120.720">
    <property type="entry name" value="Myosin VI head, motor domain, U50 subdomain"/>
    <property type="match status" value="1"/>
</dbReference>
<keyword evidence="11 18" id="KW-0518">Myosin</keyword>
<proteinExistence type="inferred from homology"/>
<comment type="similarity">
    <text evidence="18">Belongs to the TRAFAC class myosin-kinesin ATPase superfamily. Myosin family.</text>
</comment>
<evidence type="ECO:0000256" key="19">
    <source>
        <dbReference type="SAM" id="MobiDB-lite"/>
    </source>
</evidence>
<dbReference type="Gene3D" id="3.40.850.10">
    <property type="entry name" value="Kinesin motor domain"/>
    <property type="match status" value="1"/>
</dbReference>
<evidence type="ECO:0000256" key="3">
    <source>
        <dbReference type="ARBA" id="ARBA00012513"/>
    </source>
</evidence>
<keyword evidence="10 18" id="KW-0067">ATP-binding</keyword>
<dbReference type="PROSITE" id="PS50001">
    <property type="entry name" value="SH2"/>
    <property type="match status" value="1"/>
</dbReference>
<keyword evidence="12 18" id="KW-0505">Motor protein</keyword>
<evidence type="ECO:0000256" key="1">
    <source>
        <dbReference type="ARBA" id="ARBA00004245"/>
    </source>
</evidence>